<dbReference type="Gene3D" id="1.10.10.10">
    <property type="entry name" value="Winged helix-like DNA-binding domain superfamily/Winged helix DNA-binding domain"/>
    <property type="match status" value="1"/>
</dbReference>
<dbReference type="AlphaFoldDB" id="A0A2A2KFK0"/>
<dbReference type="EMBL" id="LIAE01008722">
    <property type="protein sequence ID" value="PAV72697.1"/>
    <property type="molecule type" value="Genomic_DNA"/>
</dbReference>
<evidence type="ECO:0000313" key="3">
    <source>
        <dbReference type="EMBL" id="PAV72697.1"/>
    </source>
</evidence>
<protein>
    <recommendedName>
        <fullName evidence="5">Paired domain-containing protein</fullName>
    </recommendedName>
</protein>
<feature type="region of interest" description="Disordered" evidence="2">
    <location>
        <begin position="56"/>
        <end position="80"/>
    </location>
</feature>
<evidence type="ECO:0008006" key="5">
    <source>
        <dbReference type="Google" id="ProtNLM"/>
    </source>
</evidence>
<dbReference type="GO" id="GO:0005634">
    <property type="term" value="C:nucleus"/>
    <property type="evidence" value="ECO:0007669"/>
    <property type="project" value="UniProtKB-SubCell"/>
</dbReference>
<reference evidence="3 4" key="1">
    <citation type="journal article" date="2017" name="Curr. Biol.">
        <title>Genome architecture and evolution of a unichromosomal asexual nematode.</title>
        <authorList>
            <person name="Fradin H."/>
            <person name="Zegar C."/>
            <person name="Gutwein M."/>
            <person name="Lucas J."/>
            <person name="Kovtun M."/>
            <person name="Corcoran D."/>
            <person name="Baugh L.R."/>
            <person name="Kiontke K."/>
            <person name="Gunsalus K."/>
            <person name="Fitch D.H."/>
            <person name="Piano F."/>
        </authorList>
    </citation>
    <scope>NUCLEOTIDE SEQUENCE [LARGE SCALE GENOMIC DNA]</scope>
    <source>
        <strain evidence="3">PF1309</strain>
    </source>
</reference>
<comment type="caution">
    <text evidence="3">The sequence shown here is derived from an EMBL/GenBank/DDBJ whole genome shotgun (WGS) entry which is preliminary data.</text>
</comment>
<feature type="compositionally biased region" description="Basic and acidic residues" evidence="2">
    <location>
        <begin position="71"/>
        <end position="80"/>
    </location>
</feature>
<proteinExistence type="predicted"/>
<dbReference type="SUPFAM" id="SSF46689">
    <property type="entry name" value="Homeodomain-like"/>
    <property type="match status" value="1"/>
</dbReference>
<organism evidence="3 4">
    <name type="scientific">Diploscapter pachys</name>
    <dbReference type="NCBI Taxonomy" id="2018661"/>
    <lineage>
        <taxon>Eukaryota</taxon>
        <taxon>Metazoa</taxon>
        <taxon>Ecdysozoa</taxon>
        <taxon>Nematoda</taxon>
        <taxon>Chromadorea</taxon>
        <taxon>Rhabditida</taxon>
        <taxon>Rhabditina</taxon>
        <taxon>Rhabditomorpha</taxon>
        <taxon>Rhabditoidea</taxon>
        <taxon>Rhabditidae</taxon>
        <taxon>Diploscapter</taxon>
    </lineage>
</organism>
<keyword evidence="4" id="KW-1185">Reference proteome</keyword>
<evidence type="ECO:0000313" key="4">
    <source>
        <dbReference type="Proteomes" id="UP000218231"/>
    </source>
</evidence>
<dbReference type="OrthoDB" id="5843405at2759"/>
<name>A0A2A2KFK0_9BILA</name>
<dbReference type="InterPro" id="IPR036388">
    <property type="entry name" value="WH-like_DNA-bd_sf"/>
</dbReference>
<dbReference type="InterPro" id="IPR009057">
    <property type="entry name" value="Homeodomain-like_sf"/>
</dbReference>
<dbReference type="Proteomes" id="UP000218231">
    <property type="component" value="Unassembled WGS sequence"/>
</dbReference>
<evidence type="ECO:0000256" key="1">
    <source>
        <dbReference type="ARBA" id="ARBA00004123"/>
    </source>
</evidence>
<evidence type="ECO:0000256" key="2">
    <source>
        <dbReference type="SAM" id="MobiDB-lite"/>
    </source>
</evidence>
<gene>
    <name evidence="3" type="ORF">WR25_15093</name>
</gene>
<accession>A0A2A2KFK0</accession>
<comment type="subcellular location">
    <subcellularLocation>
        <location evidence="1">Nucleus</location>
    </subcellularLocation>
</comment>
<sequence>MKEVFFPDKTRRTVQWARKEESQAGNQTKDIVKLLKVSRAMVQKTVKRFKEVGFTADRPGKGRKRSAQMEQNKKKLREMI</sequence>